<feature type="region of interest" description="Disordered" evidence="2">
    <location>
        <begin position="111"/>
        <end position="185"/>
    </location>
</feature>
<gene>
    <name evidence="4" type="ORF">SORBI_3001G347001</name>
</gene>
<dbReference type="Gramene" id="OQU92454">
    <property type="protein sequence ID" value="OQU92454"/>
    <property type="gene ID" value="SORBI_3001G347001"/>
</dbReference>
<dbReference type="EMBL" id="CM000760">
    <property type="protein sequence ID" value="OQU92454.1"/>
    <property type="molecule type" value="Genomic_DNA"/>
</dbReference>
<dbReference type="GO" id="GO:0003676">
    <property type="term" value="F:nucleic acid binding"/>
    <property type="evidence" value="ECO:0007669"/>
    <property type="project" value="InterPro"/>
</dbReference>
<dbReference type="PANTHER" id="PTHR31286">
    <property type="entry name" value="GLYCINE-RICH CELL WALL STRUCTURAL PROTEIN 1.8-LIKE"/>
    <property type="match status" value="1"/>
</dbReference>
<sequence length="381" mass="40816">MMNSVNGMVLGNRIGRALAVDTEDDGSAVGGFLRIKVKIDIRKPLMRGILLERAEGEDDCWCPIRYEYLPNFCYGCGLLGHVEKECDSCVEEEVGFKQFGDWLRVTPTRWKGQGDQRQRWSEGGSSGSGKFGRSRESGKLSFAQDHSRKPASSLKMNSYSDPELKDDGTSPIKPSDKVGEGRLGTPKALVFEVEVEGGSLQKDGRGGQQQEGGGKTLGAVVQLEDNSATPNLEQVEVPNNAGFFVMQGDGSHMIGEKDMDVDGVAGGGTGVEGKVQNVLGLVQGMKEGGVALAVQVESKGVEVLGGGGKKPDSFQRRPRDPGTLSEAQPLVLERKRSREPESSGEELDHRKKRVVGAEAGFGNDNMVNGKAGLLGESCLTK</sequence>
<keyword evidence="1" id="KW-0862">Zinc</keyword>
<dbReference type="PANTHER" id="PTHR31286:SF180">
    <property type="entry name" value="OS10G0362600 PROTEIN"/>
    <property type="match status" value="1"/>
</dbReference>
<reference evidence="5" key="2">
    <citation type="journal article" date="2018" name="Plant J.">
        <title>The Sorghum bicolor reference genome: improved assembly, gene annotations, a transcriptome atlas, and signatures of genome organization.</title>
        <authorList>
            <person name="McCormick R.F."/>
            <person name="Truong S.K."/>
            <person name="Sreedasyam A."/>
            <person name="Jenkins J."/>
            <person name="Shu S."/>
            <person name="Sims D."/>
            <person name="Kennedy M."/>
            <person name="Amirebrahimi M."/>
            <person name="Weers B.D."/>
            <person name="McKinley B."/>
            <person name="Mattison A."/>
            <person name="Morishige D.T."/>
            <person name="Grimwood J."/>
            <person name="Schmutz J."/>
            <person name="Mullet J.E."/>
        </authorList>
    </citation>
    <scope>NUCLEOTIDE SEQUENCE [LARGE SCALE GENOMIC DNA]</scope>
    <source>
        <strain evidence="5">cv. BTx623</strain>
    </source>
</reference>
<proteinExistence type="predicted"/>
<dbReference type="OMA" id="GANSNEH"/>
<feature type="compositionally biased region" description="Basic and acidic residues" evidence="2">
    <location>
        <begin position="332"/>
        <end position="349"/>
    </location>
</feature>
<reference evidence="4 5" key="1">
    <citation type="journal article" date="2009" name="Nature">
        <title>The Sorghum bicolor genome and the diversification of grasses.</title>
        <authorList>
            <person name="Paterson A.H."/>
            <person name="Bowers J.E."/>
            <person name="Bruggmann R."/>
            <person name="Dubchak I."/>
            <person name="Grimwood J."/>
            <person name="Gundlach H."/>
            <person name="Haberer G."/>
            <person name="Hellsten U."/>
            <person name="Mitros T."/>
            <person name="Poliakov A."/>
            <person name="Schmutz J."/>
            <person name="Spannagl M."/>
            <person name="Tang H."/>
            <person name="Wang X."/>
            <person name="Wicker T."/>
            <person name="Bharti A.K."/>
            <person name="Chapman J."/>
            <person name="Feltus F.A."/>
            <person name="Gowik U."/>
            <person name="Grigoriev I.V."/>
            <person name="Lyons E."/>
            <person name="Maher C.A."/>
            <person name="Martis M."/>
            <person name="Narechania A."/>
            <person name="Otillar R.P."/>
            <person name="Penning B.W."/>
            <person name="Salamov A.A."/>
            <person name="Wang Y."/>
            <person name="Zhang L."/>
            <person name="Carpita N.C."/>
            <person name="Freeling M."/>
            <person name="Gingle A.R."/>
            <person name="Hash C.T."/>
            <person name="Keller B."/>
            <person name="Klein P."/>
            <person name="Kresovich S."/>
            <person name="McCann M.C."/>
            <person name="Ming R."/>
            <person name="Peterson D.G."/>
            <person name="Mehboob-ur-Rahman"/>
            <person name="Ware D."/>
            <person name="Westhoff P."/>
            <person name="Mayer K.F."/>
            <person name="Messing J."/>
            <person name="Rokhsar D.S."/>
        </authorList>
    </citation>
    <scope>NUCLEOTIDE SEQUENCE [LARGE SCALE GENOMIC DNA]</scope>
    <source>
        <strain evidence="5">cv. BTx623</strain>
    </source>
</reference>
<dbReference type="Proteomes" id="UP000000768">
    <property type="component" value="Chromosome 1"/>
</dbReference>
<feature type="domain" description="CCHC-type" evidence="3">
    <location>
        <begin position="73"/>
        <end position="86"/>
    </location>
</feature>
<protein>
    <recommendedName>
        <fullName evidence="3">CCHC-type domain-containing protein</fullName>
    </recommendedName>
</protein>
<evidence type="ECO:0000313" key="4">
    <source>
        <dbReference type="EMBL" id="OQU92454.1"/>
    </source>
</evidence>
<organism evidence="4 5">
    <name type="scientific">Sorghum bicolor</name>
    <name type="common">Sorghum</name>
    <name type="synonym">Sorghum vulgare</name>
    <dbReference type="NCBI Taxonomy" id="4558"/>
    <lineage>
        <taxon>Eukaryota</taxon>
        <taxon>Viridiplantae</taxon>
        <taxon>Streptophyta</taxon>
        <taxon>Embryophyta</taxon>
        <taxon>Tracheophyta</taxon>
        <taxon>Spermatophyta</taxon>
        <taxon>Magnoliopsida</taxon>
        <taxon>Liliopsida</taxon>
        <taxon>Poales</taxon>
        <taxon>Poaceae</taxon>
        <taxon>PACMAD clade</taxon>
        <taxon>Panicoideae</taxon>
        <taxon>Andropogonodae</taxon>
        <taxon>Andropogoneae</taxon>
        <taxon>Sorghinae</taxon>
        <taxon>Sorghum</taxon>
    </lineage>
</organism>
<dbReference type="InParanoid" id="A0A1Z5S941"/>
<accession>A0A1Z5S941</accession>
<feature type="compositionally biased region" description="Basic and acidic residues" evidence="2">
    <location>
        <begin position="162"/>
        <end position="180"/>
    </location>
</feature>
<dbReference type="InterPro" id="IPR040256">
    <property type="entry name" value="At4g02000-like"/>
</dbReference>
<dbReference type="eggNOG" id="KOG1075">
    <property type="taxonomic scope" value="Eukaryota"/>
</dbReference>
<dbReference type="AlphaFoldDB" id="A0A1Z5S941"/>
<dbReference type="InterPro" id="IPR025836">
    <property type="entry name" value="Zn_knuckle_CX2CX4HX4C"/>
</dbReference>
<dbReference type="PROSITE" id="PS50158">
    <property type="entry name" value="ZF_CCHC"/>
    <property type="match status" value="1"/>
</dbReference>
<evidence type="ECO:0000313" key="5">
    <source>
        <dbReference type="Proteomes" id="UP000000768"/>
    </source>
</evidence>
<evidence type="ECO:0000256" key="1">
    <source>
        <dbReference type="PROSITE-ProRule" id="PRU00047"/>
    </source>
</evidence>
<dbReference type="GO" id="GO:0008270">
    <property type="term" value="F:zinc ion binding"/>
    <property type="evidence" value="ECO:0007669"/>
    <property type="project" value="UniProtKB-KW"/>
</dbReference>
<name>A0A1Z5S941_SORBI</name>
<evidence type="ECO:0000256" key="2">
    <source>
        <dbReference type="SAM" id="MobiDB-lite"/>
    </source>
</evidence>
<dbReference type="InterPro" id="IPR001878">
    <property type="entry name" value="Znf_CCHC"/>
</dbReference>
<feature type="compositionally biased region" description="Basic and acidic residues" evidence="2">
    <location>
        <begin position="309"/>
        <end position="320"/>
    </location>
</feature>
<keyword evidence="1" id="KW-0479">Metal-binding</keyword>
<keyword evidence="1" id="KW-0863">Zinc-finger</keyword>
<keyword evidence="5" id="KW-1185">Reference proteome</keyword>
<feature type="region of interest" description="Disordered" evidence="2">
    <location>
        <begin position="302"/>
        <end position="381"/>
    </location>
</feature>
<dbReference type="Pfam" id="PF14392">
    <property type="entry name" value="zf-CCHC_4"/>
    <property type="match status" value="1"/>
</dbReference>
<evidence type="ECO:0000259" key="3">
    <source>
        <dbReference type="PROSITE" id="PS50158"/>
    </source>
</evidence>
<dbReference type="STRING" id="4558.A0A1Z5S941"/>